<accession>A0A2G3DU25</accession>
<reference evidence="2 3" key="1">
    <citation type="submission" date="2017-10" db="EMBL/GenBank/DDBJ databases">
        <title>Resolving the taxonomy of Roseburia spp., Eubacterium rectale and Agathobacter spp. through phylogenomic analysis.</title>
        <authorList>
            <person name="Sheridan P.O."/>
            <person name="Walker A.W."/>
            <person name="Duncan S.H."/>
            <person name="Scott K.P."/>
            <person name="Toole P.W.O."/>
            <person name="Luis P."/>
            <person name="Flint H.J."/>
        </authorList>
    </citation>
    <scope>NUCLEOTIDE SEQUENCE [LARGE SCALE GENOMIC DNA]</scope>
    <source>
        <strain evidence="2 3">JK626</strain>
    </source>
</reference>
<dbReference type="AlphaFoldDB" id="A0A2G3DU25"/>
<keyword evidence="1" id="KW-0472">Membrane</keyword>
<proteinExistence type="predicted"/>
<protein>
    <recommendedName>
        <fullName evidence="4">Glycosyltransferase RgtA/B/C/D-like domain-containing protein</fullName>
    </recommendedName>
</protein>
<feature type="transmembrane region" description="Helical" evidence="1">
    <location>
        <begin position="131"/>
        <end position="152"/>
    </location>
</feature>
<feature type="transmembrane region" description="Helical" evidence="1">
    <location>
        <begin position="72"/>
        <end position="92"/>
    </location>
</feature>
<dbReference type="EMBL" id="PDYF01000025">
    <property type="protein sequence ID" value="PHU34393.1"/>
    <property type="molecule type" value="Genomic_DNA"/>
</dbReference>
<feature type="transmembrane region" description="Helical" evidence="1">
    <location>
        <begin position="359"/>
        <end position="379"/>
    </location>
</feature>
<evidence type="ECO:0000256" key="1">
    <source>
        <dbReference type="SAM" id="Phobius"/>
    </source>
</evidence>
<sequence length="472" mass="53841">MFLPFVFSVYYTMPANDDYAWALKWWSDNRFIETFERVRWNYMNCYGNSGLLAIVIQVLINPLYLFDNAGHSMGIYMIVADVIIFSGIILSFRKIYQNLFEIEAGLQLNLITFFTTAILATTYYYNDVYNWWSGMPGYSFGMLLGLATIAKLTKYFNTKKTKDYVAMIILGVLACTNMMFDVFVGATYVLLVFVFNKAKGDKLIKKVMPLVAFIISGVIQVIAPGNYGRMDRFDLERQGIGTSIYITFFRVVQRFLLTLKGKPWTLLFFLIILSLGLYYGTKKNIRLVNIILGAFVTIFSAFGGVILYVFGQDKGIDTEFATRINFFSDYITFIGMAIVTFAIGCWIKQKFNVMLKKSVLLVAVTGITLGLGALTLLTGKYNEIIQINIIQRADVIRESYYFWNEIIDEVIAAEDGADVVIKRENVDWCPYSYYTSFDDSVLPALTEEEKYGTCNQCASLYYDVNSIVVILD</sequence>
<keyword evidence="1" id="KW-0812">Transmembrane</keyword>
<feature type="transmembrane region" description="Helical" evidence="1">
    <location>
        <begin position="45"/>
        <end position="66"/>
    </location>
</feature>
<feature type="transmembrane region" description="Helical" evidence="1">
    <location>
        <begin position="263"/>
        <end position="280"/>
    </location>
</feature>
<gene>
    <name evidence="2" type="ORF">CSX01_10390</name>
</gene>
<organism evidence="2 3">
    <name type="scientific">Pseudobutyrivibrio ruminis</name>
    <dbReference type="NCBI Taxonomy" id="46206"/>
    <lineage>
        <taxon>Bacteria</taxon>
        <taxon>Bacillati</taxon>
        <taxon>Bacillota</taxon>
        <taxon>Clostridia</taxon>
        <taxon>Lachnospirales</taxon>
        <taxon>Lachnospiraceae</taxon>
        <taxon>Pseudobutyrivibrio</taxon>
    </lineage>
</organism>
<evidence type="ECO:0000313" key="3">
    <source>
        <dbReference type="Proteomes" id="UP000225889"/>
    </source>
</evidence>
<feature type="transmembrane region" description="Helical" evidence="1">
    <location>
        <begin position="164"/>
        <end position="195"/>
    </location>
</feature>
<name>A0A2G3DU25_9FIRM</name>
<feature type="transmembrane region" description="Helical" evidence="1">
    <location>
        <begin position="330"/>
        <end position="347"/>
    </location>
</feature>
<comment type="caution">
    <text evidence="2">The sequence shown here is derived from an EMBL/GenBank/DDBJ whole genome shotgun (WGS) entry which is preliminary data.</text>
</comment>
<feature type="transmembrane region" description="Helical" evidence="1">
    <location>
        <begin position="287"/>
        <end position="310"/>
    </location>
</feature>
<dbReference type="Proteomes" id="UP000225889">
    <property type="component" value="Unassembled WGS sequence"/>
</dbReference>
<evidence type="ECO:0000313" key="2">
    <source>
        <dbReference type="EMBL" id="PHU34393.1"/>
    </source>
</evidence>
<keyword evidence="1" id="KW-1133">Transmembrane helix</keyword>
<feature type="transmembrane region" description="Helical" evidence="1">
    <location>
        <begin position="207"/>
        <end position="227"/>
    </location>
</feature>
<evidence type="ECO:0008006" key="4">
    <source>
        <dbReference type="Google" id="ProtNLM"/>
    </source>
</evidence>
<reference evidence="2 3" key="2">
    <citation type="submission" date="2017-10" db="EMBL/GenBank/DDBJ databases">
        <authorList>
            <person name="Banno H."/>
            <person name="Chua N.-H."/>
        </authorList>
    </citation>
    <scope>NUCLEOTIDE SEQUENCE [LARGE SCALE GENOMIC DNA]</scope>
    <source>
        <strain evidence="2 3">JK626</strain>
    </source>
</reference>